<evidence type="ECO:0000256" key="2">
    <source>
        <dbReference type="SAM" id="SignalP"/>
    </source>
</evidence>
<evidence type="ECO:0000256" key="1">
    <source>
        <dbReference type="SAM" id="Phobius"/>
    </source>
</evidence>
<proteinExistence type="predicted"/>
<dbReference type="InterPro" id="IPR020010">
    <property type="entry name" value="CHP03503"/>
</dbReference>
<feature type="transmembrane region" description="Helical" evidence="1">
    <location>
        <begin position="376"/>
        <end position="395"/>
    </location>
</feature>
<comment type="caution">
    <text evidence="3">The sequence shown here is derived from an EMBL/GenBank/DDBJ whole genome shotgun (WGS) entry which is preliminary data.</text>
</comment>
<dbReference type="RefSeq" id="WP_107246239.1">
    <property type="nucleotide sequence ID" value="NZ_PYMJ01000054.1"/>
</dbReference>
<dbReference type="Proteomes" id="UP000240987">
    <property type="component" value="Unassembled WGS sequence"/>
</dbReference>
<dbReference type="EMBL" id="PYMJ01000054">
    <property type="protein sequence ID" value="PSU43823.1"/>
    <property type="molecule type" value="Genomic_DNA"/>
</dbReference>
<gene>
    <name evidence="3" type="ORF">C9J12_27765</name>
</gene>
<feature type="chain" id="PRO_5015482435" evidence="2">
    <location>
        <begin position="19"/>
        <end position="413"/>
    </location>
</feature>
<keyword evidence="1" id="KW-1133">Transmembrane helix</keyword>
<evidence type="ECO:0000313" key="4">
    <source>
        <dbReference type="Proteomes" id="UP000240987"/>
    </source>
</evidence>
<evidence type="ECO:0000313" key="3">
    <source>
        <dbReference type="EMBL" id="PSU43823.1"/>
    </source>
</evidence>
<name>A0A2T3J6R3_9GAMM</name>
<feature type="signal peptide" evidence="2">
    <location>
        <begin position="1"/>
        <end position="18"/>
    </location>
</feature>
<dbReference type="OrthoDB" id="798937at2"/>
<keyword evidence="4" id="KW-1185">Reference proteome</keyword>
<protein>
    <submittedName>
        <fullName evidence="3">TIGR03503 family protein</fullName>
    </submittedName>
</protein>
<sequence length="413" mass="46602">MLQRLLFLAMLLPVLSWAETSTEMSWLDNRFRVDPTVEQVSFIVQREIPSSSVVLVRPDGTKYYSWRHPENLSWYEESGMDIISIENPMPGPWQAIGKVASNNQVRVLSNLKLDVDNLPSLLYQSETLKFTARLTNKGELLKDRDFIDRIKLTVVLYEYVESIETLPKEVQPQPIVLGEFSDDGTGFDESPGDGIFTIALPIDVLPGKYRVKIASRNGIFLRTVEQEVLIYPPPMTVSFIQGRDRNEAHQLAVTTEKGTLVPGSLAAHVEQESPDGNITISQGHAMPDEDGLRVSIPNGQEPGGYSWSGWLYATDNLSERELIFSLPKSHFAVLAELQLDQNLELFRSQQEAKALAIEQKRLDKERKAARSKALKIMMISNTVVILLAIIGVILWRKRKFKKALEEESLVLPT</sequence>
<dbReference type="NCBIfam" id="TIGR03503">
    <property type="entry name" value="TIGR03503 family protein"/>
    <property type="match status" value="1"/>
</dbReference>
<dbReference type="AlphaFoldDB" id="A0A2T3J6R3"/>
<reference evidence="3 4" key="1">
    <citation type="submission" date="2018-01" db="EMBL/GenBank/DDBJ databases">
        <title>Whole genome sequencing of Histamine producing bacteria.</title>
        <authorList>
            <person name="Butler K."/>
        </authorList>
    </citation>
    <scope>NUCLEOTIDE SEQUENCE [LARGE SCALE GENOMIC DNA]</scope>
    <source>
        <strain evidence="3 4">JCM 12947</strain>
    </source>
</reference>
<dbReference type="NCBIfam" id="NF041940">
    <property type="entry name" value="choice_anch_X"/>
    <property type="match status" value="1"/>
</dbReference>
<keyword evidence="2" id="KW-0732">Signal</keyword>
<accession>A0A2T3J6R3</accession>
<keyword evidence="1" id="KW-0472">Membrane</keyword>
<keyword evidence="1" id="KW-0812">Transmembrane</keyword>
<organism evidence="3 4">
    <name type="scientific">Photobacterium frigidiphilum</name>
    <dbReference type="NCBI Taxonomy" id="264736"/>
    <lineage>
        <taxon>Bacteria</taxon>
        <taxon>Pseudomonadati</taxon>
        <taxon>Pseudomonadota</taxon>
        <taxon>Gammaproteobacteria</taxon>
        <taxon>Vibrionales</taxon>
        <taxon>Vibrionaceae</taxon>
        <taxon>Photobacterium</taxon>
    </lineage>
</organism>